<feature type="domain" description="7,8-dihydro-6-hydroxymethylpterin-pyrophosphokinase" evidence="13">
    <location>
        <begin position="90"/>
        <end position="101"/>
    </location>
</feature>
<gene>
    <name evidence="14" type="primary">folK</name>
    <name evidence="14" type="ORF">FE785_07670</name>
</gene>
<dbReference type="UniPathway" id="UPA00077">
    <property type="reaction ID" value="UER00155"/>
</dbReference>
<evidence type="ECO:0000313" key="15">
    <source>
        <dbReference type="Proteomes" id="UP000304864"/>
    </source>
</evidence>
<comment type="function">
    <text evidence="10">Catalyzes the transfer of pyrophosphate from adenosine triphosphate (ATP) to 6-hydroxymethyl-7,8-dihydropterin, an enzymatic step in folate biosynthesis pathway.</text>
</comment>
<sequence length="160" mass="18016">MSRHYSYIGLGSNLDNPKLQLQQALDEIAQLPGCDLLANSSFYASKPQGPQDQPDFVNAVCLIGTELSPQQLLEALQSIEQQHGRVKKRHWGERCIDLDILLYDDLVMQTDQLVIPHPYMTERDFVLIPLAEIDKDVRIPNKGGLTALIDKLTTSYLITI</sequence>
<evidence type="ECO:0000256" key="7">
    <source>
        <dbReference type="ARBA" id="ARBA00022777"/>
    </source>
</evidence>
<evidence type="ECO:0000256" key="8">
    <source>
        <dbReference type="ARBA" id="ARBA00022840"/>
    </source>
</evidence>
<name>A0A4P9K6K6_9GAMM</name>
<dbReference type="GO" id="GO:0005524">
    <property type="term" value="F:ATP binding"/>
    <property type="evidence" value="ECO:0007669"/>
    <property type="project" value="UniProtKB-KW"/>
</dbReference>
<dbReference type="Proteomes" id="UP000304864">
    <property type="component" value="Chromosome"/>
</dbReference>
<organism evidence="14 15">
    <name type="scientific">Thiomicrorhabdus sediminis</name>
    <dbReference type="NCBI Taxonomy" id="2580412"/>
    <lineage>
        <taxon>Bacteria</taxon>
        <taxon>Pseudomonadati</taxon>
        <taxon>Pseudomonadota</taxon>
        <taxon>Gammaproteobacteria</taxon>
        <taxon>Thiotrichales</taxon>
        <taxon>Piscirickettsiaceae</taxon>
        <taxon>Thiomicrorhabdus</taxon>
    </lineage>
</organism>
<keyword evidence="7 14" id="KW-0418">Kinase</keyword>
<dbReference type="InterPro" id="IPR035907">
    <property type="entry name" value="Hppk_sf"/>
</dbReference>
<evidence type="ECO:0000256" key="6">
    <source>
        <dbReference type="ARBA" id="ARBA00022741"/>
    </source>
</evidence>
<dbReference type="GO" id="GO:0046654">
    <property type="term" value="P:tetrahydrofolate biosynthetic process"/>
    <property type="evidence" value="ECO:0007669"/>
    <property type="project" value="UniProtKB-UniPathway"/>
</dbReference>
<dbReference type="InterPro" id="IPR000550">
    <property type="entry name" value="Hppk"/>
</dbReference>
<evidence type="ECO:0000256" key="3">
    <source>
        <dbReference type="ARBA" id="ARBA00013253"/>
    </source>
</evidence>
<dbReference type="GO" id="GO:0016301">
    <property type="term" value="F:kinase activity"/>
    <property type="evidence" value="ECO:0007669"/>
    <property type="project" value="UniProtKB-KW"/>
</dbReference>
<dbReference type="Gene3D" id="3.30.70.560">
    <property type="entry name" value="7,8-Dihydro-6-hydroxymethylpterin-pyrophosphokinase HPPK"/>
    <property type="match status" value="1"/>
</dbReference>
<dbReference type="Pfam" id="PF01288">
    <property type="entry name" value="HPPK"/>
    <property type="match status" value="1"/>
</dbReference>
<dbReference type="NCBIfam" id="TIGR01498">
    <property type="entry name" value="folK"/>
    <property type="match status" value="1"/>
</dbReference>
<accession>A0A4P9K6K6</accession>
<protein>
    <recommendedName>
        <fullName evidence="4">2-amino-4-hydroxy-6-hydroxymethyldihydropteridine pyrophosphokinase</fullName>
        <ecNumber evidence="3">2.7.6.3</ecNumber>
    </recommendedName>
    <alternativeName>
        <fullName evidence="11">6-hydroxymethyl-7,8-dihydropterin pyrophosphokinase</fullName>
    </alternativeName>
    <alternativeName>
        <fullName evidence="12">7,8-dihydro-6-hydroxymethylpterin-pyrophosphokinase</fullName>
    </alternativeName>
</protein>
<dbReference type="KEGG" id="thig:FE785_07670"/>
<dbReference type="AlphaFoldDB" id="A0A4P9K6K6"/>
<dbReference type="EMBL" id="CP040602">
    <property type="protein sequence ID" value="QCU90518.1"/>
    <property type="molecule type" value="Genomic_DNA"/>
</dbReference>
<keyword evidence="15" id="KW-1185">Reference proteome</keyword>
<comment type="pathway">
    <text evidence="1">Cofactor biosynthesis; tetrahydrofolate biosynthesis; 2-amino-4-hydroxy-6-hydroxymethyl-7,8-dihydropteridine diphosphate from 7,8-dihydroneopterin triphosphate: step 4/4.</text>
</comment>
<reference evidence="14 15" key="1">
    <citation type="submission" date="2019-05" db="EMBL/GenBank/DDBJ databases">
        <title>Thiomicrorhabdus sediminis sp. nov, a novel sulfur-oxidizing bacterium isolated from coastal sediment.</title>
        <authorList>
            <person name="Liu X."/>
        </authorList>
    </citation>
    <scope>NUCLEOTIDE SEQUENCE [LARGE SCALE GENOMIC DNA]</scope>
    <source>
        <strain evidence="14 15">G1</strain>
    </source>
</reference>
<dbReference type="EC" id="2.7.6.3" evidence="3"/>
<keyword evidence="5 14" id="KW-0808">Transferase</keyword>
<keyword evidence="9" id="KW-0289">Folate biosynthesis</keyword>
<evidence type="ECO:0000256" key="5">
    <source>
        <dbReference type="ARBA" id="ARBA00022679"/>
    </source>
</evidence>
<evidence type="ECO:0000259" key="13">
    <source>
        <dbReference type="PROSITE" id="PS00794"/>
    </source>
</evidence>
<dbReference type="PANTHER" id="PTHR43071:SF1">
    <property type="entry name" value="2-AMINO-4-HYDROXY-6-HYDROXYMETHYLDIHYDROPTERIDINE PYROPHOSPHOKINASE"/>
    <property type="match status" value="1"/>
</dbReference>
<evidence type="ECO:0000256" key="12">
    <source>
        <dbReference type="ARBA" id="ARBA00033413"/>
    </source>
</evidence>
<evidence type="ECO:0000313" key="14">
    <source>
        <dbReference type="EMBL" id="QCU90518.1"/>
    </source>
</evidence>
<evidence type="ECO:0000256" key="2">
    <source>
        <dbReference type="ARBA" id="ARBA00005810"/>
    </source>
</evidence>
<dbReference type="OrthoDB" id="9808041at2"/>
<evidence type="ECO:0000256" key="9">
    <source>
        <dbReference type="ARBA" id="ARBA00022909"/>
    </source>
</evidence>
<evidence type="ECO:0000256" key="10">
    <source>
        <dbReference type="ARBA" id="ARBA00029409"/>
    </source>
</evidence>
<proteinExistence type="inferred from homology"/>
<evidence type="ECO:0000256" key="1">
    <source>
        <dbReference type="ARBA" id="ARBA00005051"/>
    </source>
</evidence>
<dbReference type="CDD" id="cd00483">
    <property type="entry name" value="HPPK"/>
    <property type="match status" value="1"/>
</dbReference>
<keyword evidence="8" id="KW-0067">ATP-binding</keyword>
<dbReference type="GO" id="GO:0046656">
    <property type="term" value="P:folic acid biosynthetic process"/>
    <property type="evidence" value="ECO:0007669"/>
    <property type="project" value="UniProtKB-KW"/>
</dbReference>
<keyword evidence="6" id="KW-0547">Nucleotide-binding</keyword>
<comment type="similarity">
    <text evidence="2">Belongs to the HPPK family.</text>
</comment>
<dbReference type="RefSeq" id="WP_138565192.1">
    <property type="nucleotide sequence ID" value="NZ_CP040602.1"/>
</dbReference>
<dbReference type="PANTHER" id="PTHR43071">
    <property type="entry name" value="2-AMINO-4-HYDROXY-6-HYDROXYMETHYLDIHYDROPTERIDINE PYROPHOSPHOKINASE"/>
    <property type="match status" value="1"/>
</dbReference>
<evidence type="ECO:0000256" key="4">
    <source>
        <dbReference type="ARBA" id="ARBA00016218"/>
    </source>
</evidence>
<dbReference type="SUPFAM" id="SSF55083">
    <property type="entry name" value="6-hydroxymethyl-7,8-dihydropterin pyrophosphokinase, HPPK"/>
    <property type="match status" value="1"/>
</dbReference>
<dbReference type="GO" id="GO:0003848">
    <property type="term" value="F:2-amino-4-hydroxy-6-hydroxymethyldihydropteridine diphosphokinase activity"/>
    <property type="evidence" value="ECO:0007669"/>
    <property type="project" value="UniProtKB-EC"/>
</dbReference>
<dbReference type="PROSITE" id="PS00794">
    <property type="entry name" value="HPPK"/>
    <property type="match status" value="1"/>
</dbReference>
<evidence type="ECO:0000256" key="11">
    <source>
        <dbReference type="ARBA" id="ARBA00029766"/>
    </source>
</evidence>